<dbReference type="AlphaFoldDB" id="A0A0N9HX01"/>
<accession>A0A0N9HX01</accession>
<evidence type="ECO:0000313" key="2">
    <source>
        <dbReference type="EMBL" id="ALG07646.1"/>
    </source>
</evidence>
<dbReference type="EMBL" id="CP012752">
    <property type="protein sequence ID" value="ALG07646.1"/>
    <property type="molecule type" value="Genomic_DNA"/>
</dbReference>
<sequence>MRDRGHAMTATVPYLGELLNTVTPNRWTTPCPGCGGCEVLRVYENGIGGSGHTRPLPPMPAHKAGGHHTHQAQRKQVA</sequence>
<dbReference type="Proteomes" id="UP000063699">
    <property type="component" value="Chromosome"/>
</dbReference>
<proteinExistence type="predicted"/>
<evidence type="ECO:0000313" key="3">
    <source>
        <dbReference type="EMBL" id="ALG07702.1"/>
    </source>
</evidence>
<feature type="compositionally biased region" description="Basic residues" evidence="1">
    <location>
        <begin position="64"/>
        <end position="78"/>
    </location>
</feature>
<gene>
    <name evidence="2" type="ORF">AOZ06_12665</name>
    <name evidence="3" type="ORF">AOZ06_12985</name>
</gene>
<dbReference type="STRING" id="860235.AOZ06_12665"/>
<dbReference type="KEGG" id="kphy:AOZ06_12665"/>
<evidence type="ECO:0000313" key="4">
    <source>
        <dbReference type="Proteomes" id="UP000063699"/>
    </source>
</evidence>
<dbReference type="EMBL" id="CP012752">
    <property type="protein sequence ID" value="ALG07702.1"/>
    <property type="molecule type" value="Genomic_DNA"/>
</dbReference>
<organism evidence="3 4">
    <name type="scientific">Kibdelosporangium phytohabitans</name>
    <dbReference type="NCBI Taxonomy" id="860235"/>
    <lineage>
        <taxon>Bacteria</taxon>
        <taxon>Bacillati</taxon>
        <taxon>Actinomycetota</taxon>
        <taxon>Actinomycetes</taxon>
        <taxon>Pseudonocardiales</taxon>
        <taxon>Pseudonocardiaceae</taxon>
        <taxon>Kibdelosporangium</taxon>
    </lineage>
</organism>
<evidence type="ECO:0000256" key="1">
    <source>
        <dbReference type="SAM" id="MobiDB-lite"/>
    </source>
</evidence>
<dbReference type="KEGG" id="kphy:AOZ06_12985"/>
<protein>
    <submittedName>
        <fullName evidence="3">Uncharacterized protein</fullName>
    </submittedName>
</protein>
<name>A0A0N9HX01_9PSEU</name>
<feature type="region of interest" description="Disordered" evidence="1">
    <location>
        <begin position="46"/>
        <end position="78"/>
    </location>
</feature>
<keyword evidence="4" id="KW-1185">Reference proteome</keyword>
<reference evidence="3 4" key="1">
    <citation type="submission" date="2015-07" db="EMBL/GenBank/DDBJ databases">
        <title>Genome sequencing of Kibdelosporangium phytohabitans.</title>
        <authorList>
            <person name="Qin S."/>
            <person name="Xing K."/>
        </authorList>
    </citation>
    <scope>NUCLEOTIDE SEQUENCE [LARGE SCALE GENOMIC DNA]</scope>
    <source>
        <strain evidence="3 4">KLBMP1111</strain>
    </source>
</reference>